<evidence type="ECO:0000256" key="1">
    <source>
        <dbReference type="SAM" id="MobiDB-lite"/>
    </source>
</evidence>
<evidence type="ECO:0008006" key="4">
    <source>
        <dbReference type="Google" id="ProtNLM"/>
    </source>
</evidence>
<protein>
    <recommendedName>
        <fullName evidence="4">Secreted protein</fullName>
    </recommendedName>
</protein>
<dbReference type="Proteomes" id="UP000664781">
    <property type="component" value="Unassembled WGS sequence"/>
</dbReference>
<accession>A0A939FIV7</accession>
<organism evidence="2 3">
    <name type="scientific">Streptomyces triculaminicus</name>
    <dbReference type="NCBI Taxonomy" id="2816232"/>
    <lineage>
        <taxon>Bacteria</taxon>
        <taxon>Bacillati</taxon>
        <taxon>Actinomycetota</taxon>
        <taxon>Actinomycetes</taxon>
        <taxon>Kitasatosporales</taxon>
        <taxon>Streptomycetaceae</taxon>
        <taxon>Streptomyces</taxon>
    </lineage>
</organism>
<comment type="caution">
    <text evidence="2">The sequence shown here is derived from an EMBL/GenBank/DDBJ whole genome shotgun (WGS) entry which is preliminary data.</text>
</comment>
<reference evidence="2" key="1">
    <citation type="submission" date="2021-03" db="EMBL/GenBank/DDBJ databases">
        <title>Streptomyces strains.</title>
        <authorList>
            <person name="Lund M.B."/>
            <person name="Toerring T."/>
        </authorList>
    </citation>
    <scope>NUCLEOTIDE SEQUENCE</scope>
    <source>
        <strain evidence="2">JCM 4242</strain>
    </source>
</reference>
<dbReference type="EMBL" id="JAFMOF010000001">
    <property type="protein sequence ID" value="MBO0651591.1"/>
    <property type="molecule type" value="Genomic_DNA"/>
</dbReference>
<sequence length="177" mass="18123">MTDRAVARWAGMRTVVAILAGVAVLVLGGVWLANATDRARSVDEAPKTTAAQKSRAAGQESQVEVDDADSREVPGVRDCGVGEPVPEPTIITLDCSTAGRVASGIQWDRYTAAGADGSGVVQVSSGAAGAAAGKSFPARLRLFGPKEVDGLVAFTALEVTYTGATPKGEHTEVFPIA</sequence>
<keyword evidence="3" id="KW-1185">Reference proteome</keyword>
<proteinExistence type="predicted"/>
<gene>
    <name evidence="2" type="ORF">J1792_01850</name>
</gene>
<evidence type="ECO:0000313" key="2">
    <source>
        <dbReference type="EMBL" id="MBO0651591.1"/>
    </source>
</evidence>
<evidence type="ECO:0000313" key="3">
    <source>
        <dbReference type="Proteomes" id="UP000664781"/>
    </source>
</evidence>
<dbReference type="AlphaFoldDB" id="A0A939FIV7"/>
<name>A0A939FIV7_9ACTN</name>
<feature type="region of interest" description="Disordered" evidence="1">
    <location>
        <begin position="38"/>
        <end position="81"/>
    </location>
</feature>